<evidence type="ECO:0000256" key="1">
    <source>
        <dbReference type="ARBA" id="ARBA00008007"/>
    </source>
</evidence>
<sequence>MAMRDWRRVALEMLTGLVFARDPGCPLCGRPGFPGHLCRACMEMLAELGRGMVVCEKCGRFCPGLREGSLCRECVEEPPPYIKARAVAPYEGQLREALHQFKFFGRKELAGPFGEVMAALAAAFFPLRPAGVVVPVPLPERRERERGFNQAALLAGVIGDILRLPVFKRALVRTRETPSQATLSRGQRQANLCGAFAAGEDSSAVAGRNVLLVDDVYTTGATASECSGALLAAGAGAVYVVTLATGIEIQSKGPPPAPAEEQMGKAHTGAADCRSCE</sequence>
<name>K4LDE0_THEPS</name>
<proteinExistence type="inferred from homology"/>
<dbReference type="PANTHER" id="PTHR47505:SF1">
    <property type="entry name" value="DNA UTILIZATION PROTEIN YHGH"/>
    <property type="match status" value="1"/>
</dbReference>
<dbReference type="KEGG" id="tpz:Tph_c05550"/>
<accession>K4LDE0</accession>
<dbReference type="EC" id="2.4.2.-" evidence="3"/>
<keyword evidence="3" id="KW-0328">Glycosyltransferase</keyword>
<reference evidence="3 4" key="1">
    <citation type="journal article" date="2012" name="BMC Genomics">
        <title>Genome-guided analysis of physiological and morphological traits of the fermentative acetate oxidizer Thermacetogenium phaeum.</title>
        <authorList>
            <person name="Oehler D."/>
            <person name="Poehlein A."/>
            <person name="Leimbach A."/>
            <person name="Muller N."/>
            <person name="Daniel R."/>
            <person name="Gottschalk G."/>
            <person name="Schink B."/>
        </authorList>
    </citation>
    <scope>NUCLEOTIDE SEQUENCE [LARGE SCALE GENOMIC DNA]</scope>
    <source>
        <strain evidence="4">ATCC BAA-254 / DSM 26808 / PB</strain>
    </source>
</reference>
<dbReference type="HOGENOM" id="CLU_054549_0_0_9"/>
<evidence type="ECO:0000256" key="2">
    <source>
        <dbReference type="SAM" id="MobiDB-lite"/>
    </source>
</evidence>
<keyword evidence="4" id="KW-1185">Reference proteome</keyword>
<dbReference type="PANTHER" id="PTHR47505">
    <property type="entry name" value="DNA UTILIZATION PROTEIN YHGH"/>
    <property type="match status" value="1"/>
</dbReference>
<feature type="region of interest" description="Disordered" evidence="2">
    <location>
        <begin position="251"/>
        <end position="277"/>
    </location>
</feature>
<dbReference type="Proteomes" id="UP000000467">
    <property type="component" value="Chromosome"/>
</dbReference>
<dbReference type="STRING" id="1089553.Tph_c05550"/>
<dbReference type="InterPro" id="IPR051910">
    <property type="entry name" value="ComF/GntX_DNA_util-trans"/>
</dbReference>
<dbReference type="SUPFAM" id="SSF53271">
    <property type="entry name" value="PRTase-like"/>
    <property type="match status" value="1"/>
</dbReference>
<protein>
    <submittedName>
        <fullName evidence="3">Phosphoribosyltransferase</fullName>
        <ecNumber evidence="3">2.4.2.-</ecNumber>
    </submittedName>
</protein>
<dbReference type="InterPro" id="IPR000836">
    <property type="entry name" value="PRTase_dom"/>
</dbReference>
<dbReference type="Gene3D" id="3.40.50.2020">
    <property type="match status" value="1"/>
</dbReference>
<dbReference type="EMBL" id="CP003732">
    <property type="protein sequence ID" value="AFV10793.1"/>
    <property type="molecule type" value="Genomic_DNA"/>
</dbReference>
<evidence type="ECO:0000313" key="3">
    <source>
        <dbReference type="EMBL" id="AFV10793.1"/>
    </source>
</evidence>
<organism evidence="3 4">
    <name type="scientific">Thermacetogenium phaeum (strain ATCC BAA-254 / DSM 26808 / PB)</name>
    <dbReference type="NCBI Taxonomy" id="1089553"/>
    <lineage>
        <taxon>Bacteria</taxon>
        <taxon>Bacillati</taxon>
        <taxon>Bacillota</taxon>
        <taxon>Clostridia</taxon>
        <taxon>Thermoanaerobacterales</taxon>
        <taxon>Thermoanaerobacteraceae</taxon>
        <taxon>Thermacetogenium</taxon>
    </lineage>
</organism>
<gene>
    <name evidence="3" type="ordered locus">Tph_c05550</name>
</gene>
<comment type="similarity">
    <text evidence="1">Belongs to the ComF/GntX family.</text>
</comment>
<evidence type="ECO:0000313" key="4">
    <source>
        <dbReference type="Proteomes" id="UP000000467"/>
    </source>
</evidence>
<dbReference type="GO" id="GO:0016757">
    <property type="term" value="F:glycosyltransferase activity"/>
    <property type="evidence" value="ECO:0007669"/>
    <property type="project" value="UniProtKB-KW"/>
</dbReference>
<dbReference type="eggNOG" id="COG1040">
    <property type="taxonomic scope" value="Bacteria"/>
</dbReference>
<dbReference type="AlphaFoldDB" id="K4LDE0"/>
<dbReference type="InterPro" id="IPR029057">
    <property type="entry name" value="PRTase-like"/>
</dbReference>
<dbReference type="CDD" id="cd06223">
    <property type="entry name" value="PRTases_typeI"/>
    <property type="match status" value="1"/>
</dbReference>
<keyword evidence="3" id="KW-0808">Transferase</keyword>